<feature type="active site" evidence="5">
    <location>
        <position position="339"/>
    </location>
</feature>
<comment type="function">
    <text evidence="4">Constitutes one of the two catalytic subunit of the tRNA-splicing endonuclease complex, a complex responsible for identification and cleavage of the splice sites in pre-tRNA. It cleaves pre-tRNA at the 5'- and 3'-splice sites to release the intron. The products are an intron and two tRNA half-molecules bearing 2',3'-cyclic phosphate and 5'-OH termini. There are no conserved sequences at the splice sites, but the intron is invariably located at the same site in the gene, placing the splice sites an invariant distance from the constant structural features of the tRNA body.</text>
</comment>
<dbReference type="EMBL" id="CABVLU010000004">
    <property type="protein sequence ID" value="VVT57068.1"/>
    <property type="molecule type" value="Genomic_DNA"/>
</dbReference>
<dbReference type="InterPro" id="IPR016589">
    <property type="entry name" value="tRNA_splic_SEN2"/>
</dbReference>
<dbReference type="InterPro" id="IPR011856">
    <property type="entry name" value="tRNA_endonuc-like_dom_sf"/>
</dbReference>
<dbReference type="GeneID" id="43584332"/>
<dbReference type="CDD" id="cd22363">
    <property type="entry name" value="tRNA-intron_lyase_C"/>
    <property type="match status" value="1"/>
</dbReference>
<evidence type="ECO:0000256" key="1">
    <source>
        <dbReference type="ARBA" id="ARBA00008078"/>
    </source>
</evidence>
<dbReference type="RefSeq" id="XP_031856123.1">
    <property type="nucleotide sequence ID" value="XM_032000232.1"/>
</dbReference>
<dbReference type="GO" id="GO:0000379">
    <property type="term" value="P:tRNA-type intron splice site recognition and cleavage"/>
    <property type="evidence" value="ECO:0007669"/>
    <property type="project" value="TreeGrafter"/>
</dbReference>
<dbReference type="Gene3D" id="3.40.1350.10">
    <property type="match status" value="1"/>
</dbReference>
<evidence type="ECO:0000256" key="3">
    <source>
        <dbReference type="ARBA" id="ARBA00023239"/>
    </source>
</evidence>
<dbReference type="GO" id="GO:0000214">
    <property type="term" value="C:tRNA-intron endonuclease complex"/>
    <property type="evidence" value="ECO:0007669"/>
    <property type="project" value="UniProtKB-UniRule"/>
</dbReference>
<accession>A0A5E8C5E0</accession>
<dbReference type="InterPro" id="IPR006676">
    <property type="entry name" value="tRNA_splic"/>
</dbReference>
<feature type="active site" evidence="5">
    <location>
        <position position="295"/>
    </location>
</feature>
<gene>
    <name evidence="8" type="ORF">SAPINGB_P005518</name>
</gene>
<feature type="region of interest" description="Disordered" evidence="6">
    <location>
        <begin position="1"/>
        <end position="25"/>
    </location>
</feature>
<comment type="similarity">
    <text evidence="1 4">Belongs to the tRNA-intron endonuclease family.</text>
</comment>
<dbReference type="GO" id="GO:0000213">
    <property type="term" value="F:tRNA-intron lyase activity"/>
    <property type="evidence" value="ECO:0007669"/>
    <property type="project" value="UniProtKB-UniRule"/>
</dbReference>
<dbReference type="SUPFAM" id="SSF53032">
    <property type="entry name" value="tRNA-intron endonuclease catalytic domain-like"/>
    <property type="match status" value="1"/>
</dbReference>
<dbReference type="GO" id="GO:0003676">
    <property type="term" value="F:nucleic acid binding"/>
    <property type="evidence" value="ECO:0007669"/>
    <property type="project" value="InterPro"/>
</dbReference>
<dbReference type="OrthoDB" id="10249562at2759"/>
<keyword evidence="3 4" id="KW-0456">Lyase</keyword>
<evidence type="ECO:0000313" key="8">
    <source>
        <dbReference type="EMBL" id="VVT57068.1"/>
    </source>
</evidence>
<evidence type="ECO:0000256" key="4">
    <source>
        <dbReference type="PIRNR" id="PIRNR011789"/>
    </source>
</evidence>
<dbReference type="PIRSF" id="PIRSF011789">
    <property type="entry name" value="tRNA_splic_SEN2"/>
    <property type="match status" value="1"/>
</dbReference>
<dbReference type="Proteomes" id="UP000398389">
    <property type="component" value="Unassembled WGS sequence"/>
</dbReference>
<feature type="domain" description="tRNA intron endonuclease catalytic" evidence="7">
    <location>
        <begin position="267"/>
        <end position="347"/>
    </location>
</feature>
<dbReference type="EC" id="4.6.1.16" evidence="4"/>
<keyword evidence="2 4" id="KW-0819">tRNA processing</keyword>
<evidence type="ECO:0000313" key="9">
    <source>
        <dbReference type="Proteomes" id="UP000398389"/>
    </source>
</evidence>
<reference evidence="8 9" key="1">
    <citation type="submission" date="2019-09" db="EMBL/GenBank/DDBJ databases">
        <authorList>
            <person name="Brejova B."/>
        </authorList>
    </citation>
    <scope>NUCLEOTIDE SEQUENCE [LARGE SCALE GENOMIC DNA]</scope>
</reference>
<proteinExistence type="inferred from homology"/>
<dbReference type="AlphaFoldDB" id="A0A5E8C5E0"/>
<evidence type="ECO:0000256" key="2">
    <source>
        <dbReference type="ARBA" id="ARBA00022694"/>
    </source>
</evidence>
<sequence length="384" mass="44155">MNKGTPNKESSQKPQNRKRSPKFSQYDRPLPYLDVVKLPPLVPYNPFSWLNYAVEYFFPCPPPAPARRLEARIERAGRVVVVRVDNGSDQARLWREGFFGKGVYSRSDPAWFARTARRLDLAEAAELALTAEERTTLRRLERARFKEERARLENERLDRVRRREMGEDVELLPDDAKVDRALFTNTGASINSEFIDKRSEDELLLDENGKLVSVEYVQLMPYEAIFLSEFLHVLDIRLGDDSDEPLHGWDLVRALLPAGESISVLIANYAAYHSFRAKGWCARSGVKFASDFVLYRRGPPFTHADFTVTVHPVVPEESQGDHRWYDATRTGRVVGGVKKTMLYCYVEVPSQDAFDGSLAIREVLERCKVTTVSHIRWRPMKCRD</sequence>
<dbReference type="NCBIfam" id="TIGR00324">
    <property type="entry name" value="endA"/>
    <property type="match status" value="1"/>
</dbReference>
<keyword evidence="9" id="KW-1185">Reference proteome</keyword>
<dbReference type="InterPro" id="IPR036167">
    <property type="entry name" value="tRNA_intron_Endo_cat-like_sf"/>
</dbReference>
<feature type="compositionally biased region" description="Polar residues" evidence="6">
    <location>
        <begin position="1"/>
        <end position="14"/>
    </location>
</feature>
<organism evidence="8 9">
    <name type="scientific">Magnusiomyces paraingens</name>
    <dbReference type="NCBI Taxonomy" id="2606893"/>
    <lineage>
        <taxon>Eukaryota</taxon>
        <taxon>Fungi</taxon>
        <taxon>Dikarya</taxon>
        <taxon>Ascomycota</taxon>
        <taxon>Saccharomycotina</taxon>
        <taxon>Dipodascomycetes</taxon>
        <taxon>Dipodascales</taxon>
        <taxon>Dipodascaceae</taxon>
        <taxon>Magnusiomyces</taxon>
    </lineage>
</organism>
<dbReference type="PANTHER" id="PTHR21227">
    <property type="entry name" value="TRNA-SPLICING ENDONUCLEASE SUBUNIT SEN2"/>
    <property type="match status" value="1"/>
</dbReference>
<protein>
    <recommendedName>
        <fullName evidence="4">tRNA-splicing endonuclease subunit Sen2</fullName>
        <ecNumber evidence="4">4.6.1.16</ecNumber>
    </recommendedName>
</protein>
<evidence type="ECO:0000256" key="5">
    <source>
        <dbReference type="PIRSR" id="PIRSR011789-1"/>
    </source>
</evidence>
<feature type="active site" evidence="5">
    <location>
        <position position="303"/>
    </location>
</feature>
<name>A0A5E8C5E0_9ASCO</name>
<dbReference type="InterPro" id="IPR006677">
    <property type="entry name" value="tRNA_intron_Endonuc_cat-like"/>
</dbReference>
<dbReference type="GO" id="GO:0005737">
    <property type="term" value="C:cytoplasm"/>
    <property type="evidence" value="ECO:0007669"/>
    <property type="project" value="TreeGrafter"/>
</dbReference>
<evidence type="ECO:0000259" key="7">
    <source>
        <dbReference type="Pfam" id="PF01974"/>
    </source>
</evidence>
<dbReference type="Pfam" id="PF01974">
    <property type="entry name" value="tRNA_int_endo"/>
    <property type="match status" value="1"/>
</dbReference>
<dbReference type="PANTHER" id="PTHR21227:SF0">
    <property type="entry name" value="TRNA-SPLICING ENDONUCLEASE SUBUNIT SEN2"/>
    <property type="match status" value="1"/>
</dbReference>
<evidence type="ECO:0000256" key="6">
    <source>
        <dbReference type="SAM" id="MobiDB-lite"/>
    </source>
</evidence>